<dbReference type="Gene3D" id="6.10.340.10">
    <property type="match status" value="1"/>
</dbReference>
<evidence type="ECO:0000313" key="11">
    <source>
        <dbReference type="Proteomes" id="UP000681356"/>
    </source>
</evidence>
<accession>A0A8J7WI22</accession>
<dbReference type="PROSITE" id="PS50885">
    <property type="entry name" value="HAMP"/>
    <property type="match status" value="2"/>
</dbReference>
<gene>
    <name evidence="10" type="ORF">KB874_15140</name>
</gene>
<evidence type="ECO:0000259" key="9">
    <source>
        <dbReference type="PROSITE" id="PS50885"/>
    </source>
</evidence>
<dbReference type="InterPro" id="IPR003660">
    <property type="entry name" value="HAMP_dom"/>
</dbReference>
<dbReference type="InterPro" id="IPR051310">
    <property type="entry name" value="MCP_chemotaxis"/>
</dbReference>
<evidence type="ECO:0000256" key="1">
    <source>
        <dbReference type="ARBA" id="ARBA00004370"/>
    </source>
</evidence>
<dbReference type="GO" id="GO:0006935">
    <property type="term" value="P:chemotaxis"/>
    <property type="evidence" value="ECO:0007669"/>
    <property type="project" value="UniProtKB-KW"/>
</dbReference>
<dbReference type="GO" id="GO:0016020">
    <property type="term" value="C:membrane"/>
    <property type="evidence" value="ECO:0007669"/>
    <property type="project" value="UniProtKB-SubCell"/>
</dbReference>
<dbReference type="SMART" id="SM00283">
    <property type="entry name" value="MA"/>
    <property type="match status" value="1"/>
</dbReference>
<dbReference type="EMBL" id="JAGTUU010000006">
    <property type="protein sequence ID" value="MBS0125424.1"/>
    <property type="molecule type" value="Genomic_DNA"/>
</dbReference>
<evidence type="ECO:0000313" key="10">
    <source>
        <dbReference type="EMBL" id="MBS0125424.1"/>
    </source>
</evidence>
<evidence type="ECO:0000256" key="3">
    <source>
        <dbReference type="ARBA" id="ARBA00029447"/>
    </source>
</evidence>
<feature type="transmembrane region" description="Helical" evidence="7">
    <location>
        <begin position="21"/>
        <end position="46"/>
    </location>
</feature>
<comment type="similarity">
    <text evidence="3">Belongs to the methyl-accepting chemotaxis (MCP) protein family.</text>
</comment>
<keyword evidence="2" id="KW-0145">Chemotaxis</keyword>
<dbReference type="SUPFAM" id="SSF158472">
    <property type="entry name" value="HAMP domain-like"/>
    <property type="match status" value="1"/>
</dbReference>
<evidence type="ECO:0000256" key="6">
    <source>
        <dbReference type="SAM" id="MobiDB-lite"/>
    </source>
</evidence>
<keyword evidence="4" id="KW-0807">Transducer</keyword>
<keyword evidence="5" id="KW-0175">Coiled coil</keyword>
<feature type="coiled-coil region" evidence="5">
    <location>
        <begin position="415"/>
        <end position="442"/>
    </location>
</feature>
<feature type="transmembrane region" description="Helical" evidence="7">
    <location>
        <begin position="358"/>
        <end position="380"/>
    </location>
</feature>
<feature type="domain" description="HAMP" evidence="9">
    <location>
        <begin position="377"/>
        <end position="430"/>
    </location>
</feature>
<comment type="subcellular location">
    <subcellularLocation>
        <location evidence="1">Membrane</location>
    </subcellularLocation>
</comment>
<dbReference type="Pfam" id="PF00015">
    <property type="entry name" value="MCPsignal"/>
    <property type="match status" value="1"/>
</dbReference>
<dbReference type="FunFam" id="1.10.287.950:FF:000001">
    <property type="entry name" value="Methyl-accepting chemotaxis sensory transducer"/>
    <property type="match status" value="1"/>
</dbReference>
<keyword evidence="7" id="KW-0472">Membrane</keyword>
<evidence type="ECO:0000256" key="5">
    <source>
        <dbReference type="SAM" id="Coils"/>
    </source>
</evidence>
<keyword evidence="7" id="KW-0812">Transmembrane</keyword>
<dbReference type="PANTHER" id="PTHR43531">
    <property type="entry name" value="PROTEIN ICFG"/>
    <property type="match status" value="1"/>
</dbReference>
<dbReference type="SUPFAM" id="SSF58104">
    <property type="entry name" value="Methyl-accepting chemotaxis protein (MCP) signaling domain"/>
    <property type="match status" value="1"/>
</dbReference>
<feature type="domain" description="Methyl-accepting transducer" evidence="8">
    <location>
        <begin position="497"/>
        <end position="726"/>
    </location>
</feature>
<evidence type="ECO:0000256" key="2">
    <source>
        <dbReference type="ARBA" id="ARBA00022500"/>
    </source>
</evidence>
<reference evidence="10" key="1">
    <citation type="submission" date="2021-04" db="EMBL/GenBank/DDBJ databases">
        <authorList>
            <person name="Yoon J."/>
        </authorList>
    </citation>
    <scope>NUCLEOTIDE SEQUENCE</scope>
    <source>
        <strain evidence="10">KMU-90</strain>
    </source>
</reference>
<dbReference type="RefSeq" id="WP_212537395.1">
    <property type="nucleotide sequence ID" value="NZ_JAGTUU010000006.1"/>
</dbReference>
<feature type="compositionally biased region" description="Low complexity" evidence="6">
    <location>
        <begin position="748"/>
        <end position="781"/>
    </location>
</feature>
<dbReference type="PROSITE" id="PS50111">
    <property type="entry name" value="CHEMOTAXIS_TRANSDUC_2"/>
    <property type="match status" value="1"/>
</dbReference>
<dbReference type="SMART" id="SM00304">
    <property type="entry name" value="HAMP"/>
    <property type="match status" value="2"/>
</dbReference>
<dbReference type="AlphaFoldDB" id="A0A8J7WI22"/>
<feature type="domain" description="HAMP" evidence="9">
    <location>
        <begin position="440"/>
        <end position="492"/>
    </location>
</feature>
<dbReference type="CDD" id="cd11386">
    <property type="entry name" value="MCP_signal"/>
    <property type="match status" value="1"/>
</dbReference>
<feature type="region of interest" description="Disordered" evidence="6">
    <location>
        <begin position="748"/>
        <end position="801"/>
    </location>
</feature>
<dbReference type="GO" id="GO:0007165">
    <property type="term" value="P:signal transduction"/>
    <property type="evidence" value="ECO:0007669"/>
    <property type="project" value="UniProtKB-KW"/>
</dbReference>
<proteinExistence type="inferred from homology"/>
<dbReference type="Proteomes" id="UP000681356">
    <property type="component" value="Unassembled WGS sequence"/>
</dbReference>
<keyword evidence="7" id="KW-1133">Transmembrane helix</keyword>
<evidence type="ECO:0000256" key="7">
    <source>
        <dbReference type="SAM" id="Phobius"/>
    </source>
</evidence>
<keyword evidence="11" id="KW-1185">Reference proteome</keyword>
<organism evidence="10 11">
    <name type="scientific">Thetidibacter halocola</name>
    <dbReference type="NCBI Taxonomy" id="2827239"/>
    <lineage>
        <taxon>Bacteria</taxon>
        <taxon>Pseudomonadati</taxon>
        <taxon>Pseudomonadota</taxon>
        <taxon>Alphaproteobacteria</taxon>
        <taxon>Rhodobacterales</taxon>
        <taxon>Roseobacteraceae</taxon>
        <taxon>Thetidibacter</taxon>
    </lineage>
</organism>
<dbReference type="Gene3D" id="1.10.287.950">
    <property type="entry name" value="Methyl-accepting chemotaxis protein"/>
    <property type="match status" value="1"/>
</dbReference>
<protein>
    <submittedName>
        <fullName evidence="10">HAMP domain-containing protein</fullName>
    </submittedName>
</protein>
<dbReference type="Pfam" id="PF00672">
    <property type="entry name" value="HAMP"/>
    <property type="match status" value="1"/>
</dbReference>
<dbReference type="PANTHER" id="PTHR43531:SF11">
    <property type="entry name" value="METHYL-ACCEPTING CHEMOTAXIS PROTEIN 3"/>
    <property type="match status" value="1"/>
</dbReference>
<evidence type="ECO:0000256" key="4">
    <source>
        <dbReference type="PROSITE-ProRule" id="PRU00284"/>
    </source>
</evidence>
<dbReference type="InterPro" id="IPR004089">
    <property type="entry name" value="MCPsignal_dom"/>
</dbReference>
<comment type="caution">
    <text evidence="10">The sequence shown here is derived from an EMBL/GenBank/DDBJ whole genome shotgun (WGS) entry which is preliminary data.</text>
</comment>
<evidence type="ECO:0000259" key="8">
    <source>
        <dbReference type="PROSITE" id="PS50111"/>
    </source>
</evidence>
<name>A0A8J7WI22_9RHOB</name>
<sequence>MTETPKEKYRRNHWKRLSLRWKVPILIVVPTVLITVAVALASLYLAKDALERQRTLAYDQFLADRVSGLEGWIDNITTDLQGLSANKATREAIAAFSQGWVMGMQNPTETLQRLYITDNPNPVGEKDALDDAGDRSLWSKAHATFHAGFRDIQQTRGYYDLFLFDRAGNLVYSVFKETDFATNFIDGPYAASGLGEAFRASVDAEPGAVHFTDFARYQPSAGAPAMFAAMPAFDRNGARIGVVALQVPIDQIVRIVSDSAILGKTGLVYVTGADGIARSASRFDGGHDVLQRLPDLPHLSGLTAGESRMMEGGPGLSGNPVLVELEPVDFGGKPLFVVLEQDLDEALATEHALAKTSLYQILFVVLIVGAVAYLIARYVVGRILALSESVKDIAAGRYEKLVAQTKTGDELGDIARALENFKRELEAGREAMKERENRAAEQMQVMQRVGGALDELAKGRLDCVIDEHFPEAFEVLRENFNATVESLGQIVTELRSVADDIDEDARTLSSGADNLSQRTENQAATLEQTAAAMEEITKSVSSTAQGAREIVSAAAKARQQAENGQEVRMRAVDAMGSIETSSKQIGQIIQVMEDIAFQTNLLALNAGVEAARAGEVGRGFAVVASEVRALAQRSSDSASEIRSLIANSSDNVSNGVRLVSDMGKAIEDILAEVSHVTGQIEAIASGSAEQATGLAEINNGITMLDKVTQENAAMVQESAASGRQLMTKSEEMRTIVTRFSGLRLIEDAPQPDASARPAPAAPKPARTEAASTWKNSAASPAKPDPAPARKVAGGSDIWEDF</sequence>